<dbReference type="Proteomes" id="UP000663828">
    <property type="component" value="Unassembled WGS sequence"/>
</dbReference>
<sequence length="530" mass="57979">MTFSTGIDSGPWAIVHGDFNNDNQLDIVVTNYQRNSISLLMGNEEEEFSDPQIYSTGNDSRPTDVVIADLNNDQILDILVTNSATNNIGVFFGYDNGTFANQITFSTGTNSNPIKLNCVDFNGDHFLDIFVFNKNLNEFVILFGFNNGSFLLTTTYSLGNYSNPESFAISDINNDEQLDVIVANSKSNTIDIFNSCYSTGIDSGPSSVAVGDLNNDKYLDLVVANNGTNNIAIFYGSGDGSFSSKQIYSTGRNSQPNSVVIGDLNNDNQLDIVVSNCKNDNIGVFLGYGNGSFASQKIYSTGISSRPQMLFIEDLNDDTYLDVAVISTYSLSLTIFLNNGNGTLSQRIDHDIRTGLSPNSLAIGDLNKDGHQDLVVTTYYGRNFYIFQGFGNGTFENVATYSTGSGSRPYSCVITDWSHDNNLDIIVSNCVTDNLVLFKGYGNGTFSLNQISSTGDNSCPRAIRFGYFYYDDLIDIAVANYGTNTLGVFFNNIYTSGERQTTYSTGSSSHPRGIVLAHFNNDFPCEFFLS</sequence>
<dbReference type="AlphaFoldDB" id="A0A816GWU2"/>
<gene>
    <name evidence="2" type="ORF">XAT740_LOCUS60068</name>
</gene>
<dbReference type="Pfam" id="PF13517">
    <property type="entry name" value="FG-GAP_3"/>
    <property type="match status" value="4"/>
</dbReference>
<reference evidence="2" key="1">
    <citation type="submission" date="2021-02" db="EMBL/GenBank/DDBJ databases">
        <authorList>
            <person name="Nowell W R."/>
        </authorList>
    </citation>
    <scope>NUCLEOTIDE SEQUENCE</scope>
</reference>
<dbReference type="SUPFAM" id="SSF69318">
    <property type="entry name" value="Integrin alpha N-terminal domain"/>
    <property type="match status" value="2"/>
</dbReference>
<dbReference type="PANTHER" id="PTHR46580:SF4">
    <property type="entry name" value="ATP_GTP-BINDING PROTEIN"/>
    <property type="match status" value="1"/>
</dbReference>
<dbReference type="InterPro" id="IPR013517">
    <property type="entry name" value="FG-GAP"/>
</dbReference>
<name>A0A816GWU2_ADIRI</name>
<protein>
    <recommendedName>
        <fullName evidence="4">VCBS repeat-containing protein</fullName>
    </recommendedName>
</protein>
<dbReference type="InterPro" id="IPR028994">
    <property type="entry name" value="Integrin_alpha_N"/>
</dbReference>
<dbReference type="PANTHER" id="PTHR46580">
    <property type="entry name" value="SENSOR KINASE-RELATED"/>
    <property type="match status" value="1"/>
</dbReference>
<keyword evidence="1" id="KW-0732">Signal</keyword>
<evidence type="ECO:0000313" key="2">
    <source>
        <dbReference type="EMBL" id="CAF1678446.1"/>
    </source>
</evidence>
<comment type="caution">
    <text evidence="2">The sequence shown here is derived from an EMBL/GenBank/DDBJ whole genome shotgun (WGS) entry which is preliminary data.</text>
</comment>
<evidence type="ECO:0000313" key="3">
    <source>
        <dbReference type="Proteomes" id="UP000663828"/>
    </source>
</evidence>
<dbReference type="EMBL" id="CAJNOR010014484">
    <property type="protein sequence ID" value="CAF1678446.1"/>
    <property type="molecule type" value="Genomic_DNA"/>
</dbReference>
<evidence type="ECO:0000256" key="1">
    <source>
        <dbReference type="ARBA" id="ARBA00022729"/>
    </source>
</evidence>
<proteinExistence type="predicted"/>
<evidence type="ECO:0008006" key="4">
    <source>
        <dbReference type="Google" id="ProtNLM"/>
    </source>
</evidence>
<dbReference type="Gene3D" id="2.130.10.130">
    <property type="entry name" value="Integrin alpha, N-terminal"/>
    <property type="match status" value="3"/>
</dbReference>
<keyword evidence="3" id="KW-1185">Reference proteome</keyword>
<accession>A0A816GWU2</accession>
<organism evidence="2 3">
    <name type="scientific">Adineta ricciae</name>
    <name type="common">Rotifer</name>
    <dbReference type="NCBI Taxonomy" id="249248"/>
    <lineage>
        <taxon>Eukaryota</taxon>
        <taxon>Metazoa</taxon>
        <taxon>Spiralia</taxon>
        <taxon>Gnathifera</taxon>
        <taxon>Rotifera</taxon>
        <taxon>Eurotatoria</taxon>
        <taxon>Bdelloidea</taxon>
        <taxon>Adinetida</taxon>
        <taxon>Adinetidae</taxon>
        <taxon>Adineta</taxon>
    </lineage>
</organism>
<feature type="non-terminal residue" evidence="2">
    <location>
        <position position="1"/>
    </location>
</feature>